<comment type="caution">
    <text evidence="2">The sequence shown here is derived from an EMBL/GenBank/DDBJ whole genome shotgun (WGS) entry which is preliminary data.</text>
</comment>
<protein>
    <submittedName>
        <fullName evidence="2">Uncharacterized protein</fullName>
    </submittedName>
</protein>
<sequence>MMLTHLRRWITEHRPRQAAVEAEAQRLIARHGTNAPLVARALSGPPGRPSPYGRKVAKRVDQIAKRRNSGRP</sequence>
<reference evidence="2" key="2">
    <citation type="submission" date="2021-08" db="EMBL/GenBank/DDBJ databases">
        <authorList>
            <person name="Tani A."/>
            <person name="Ola A."/>
            <person name="Ogura Y."/>
            <person name="Katsura K."/>
            <person name="Hayashi T."/>
        </authorList>
    </citation>
    <scope>NUCLEOTIDE SEQUENCE</scope>
    <source>
        <strain evidence="2">DSM 23674</strain>
    </source>
</reference>
<feature type="region of interest" description="Disordered" evidence="1">
    <location>
        <begin position="38"/>
        <end position="72"/>
    </location>
</feature>
<accession>A0ABQ4TNR5</accession>
<proteinExistence type="predicted"/>
<evidence type="ECO:0000256" key="1">
    <source>
        <dbReference type="SAM" id="MobiDB-lite"/>
    </source>
</evidence>
<reference evidence="2" key="1">
    <citation type="journal article" date="2021" name="Front. Microbiol.">
        <title>Comprehensive Comparative Genomics and Phenotyping of Methylobacterium Species.</title>
        <authorList>
            <person name="Alessa O."/>
            <person name="Ogura Y."/>
            <person name="Fujitani Y."/>
            <person name="Takami H."/>
            <person name="Hayashi T."/>
            <person name="Sahin N."/>
            <person name="Tani A."/>
        </authorList>
    </citation>
    <scope>NUCLEOTIDE SEQUENCE</scope>
    <source>
        <strain evidence="2">DSM 23674</strain>
    </source>
</reference>
<evidence type="ECO:0000313" key="3">
    <source>
        <dbReference type="Proteomes" id="UP001055101"/>
    </source>
</evidence>
<dbReference type="RefSeq" id="WP_147817399.1">
    <property type="nucleotide sequence ID" value="NZ_BPRA01000014.1"/>
</dbReference>
<name>A0ABQ4TNR5_9HYPH</name>
<dbReference type="EMBL" id="BPRA01000014">
    <property type="protein sequence ID" value="GJE56636.1"/>
    <property type="molecule type" value="Genomic_DNA"/>
</dbReference>
<gene>
    <name evidence="2" type="ORF">EKPJFOCH_3144</name>
</gene>
<organism evidence="2 3">
    <name type="scientific">Methylobacterium thuringiense</name>
    <dbReference type="NCBI Taxonomy" id="1003091"/>
    <lineage>
        <taxon>Bacteria</taxon>
        <taxon>Pseudomonadati</taxon>
        <taxon>Pseudomonadota</taxon>
        <taxon>Alphaproteobacteria</taxon>
        <taxon>Hyphomicrobiales</taxon>
        <taxon>Methylobacteriaceae</taxon>
        <taxon>Methylobacterium</taxon>
    </lineage>
</organism>
<evidence type="ECO:0000313" key="2">
    <source>
        <dbReference type="EMBL" id="GJE56636.1"/>
    </source>
</evidence>
<dbReference type="Proteomes" id="UP001055101">
    <property type="component" value="Unassembled WGS sequence"/>
</dbReference>
<keyword evidence="3" id="KW-1185">Reference proteome</keyword>